<dbReference type="InterPro" id="IPR002490">
    <property type="entry name" value="V-ATPase_116kDa_su"/>
</dbReference>
<evidence type="ECO:0000256" key="2">
    <source>
        <dbReference type="ARBA" id="ARBA00009904"/>
    </source>
</evidence>
<keyword evidence="3" id="KW-0813">Transport</keyword>
<feature type="transmembrane region" description="Helical" evidence="8">
    <location>
        <begin position="503"/>
        <end position="520"/>
    </location>
</feature>
<dbReference type="GO" id="GO:0016471">
    <property type="term" value="C:vacuolar proton-transporting V-type ATPase complex"/>
    <property type="evidence" value="ECO:0007669"/>
    <property type="project" value="TreeGrafter"/>
</dbReference>
<dbReference type="Pfam" id="PF01496">
    <property type="entry name" value="V_ATPase_I"/>
    <property type="match status" value="1"/>
</dbReference>
<evidence type="ECO:0000256" key="8">
    <source>
        <dbReference type="SAM" id="Phobius"/>
    </source>
</evidence>
<evidence type="ECO:0000256" key="5">
    <source>
        <dbReference type="ARBA" id="ARBA00022989"/>
    </source>
</evidence>
<proteinExistence type="inferred from homology"/>
<sequence>MAIAKMKLINIISYKDKLEDVLLKVLDLDNFHPEAASKMIEKVDTLTSMNEDSPYAETLQKYQEVASVLNIQVSKQHVSDVSLDLDKAKAFVEQAADHAKLIANIKHDLEVVVQENKDVLTTLDHIESSDFSFDDLFSCQYIRCRFGRLPIQCAKQLVQRENSRFAFISFNEDEHYSWCAYLTTIRHEAEVDNIFSSLDFERIHIPSFVHGTPDRAREMITEELANDLKHLDHVDQRMKEYVQGMQDKFVHNYVVLKHLNATYTVRQYVVGLGDQFEISGFVEEKDAPGIVEMFSAIEGVTVENLPVDVDKRLTPPTKLKNNWFVKPFEMFVEMYGLPAYGQMDPTPFVALTYTLLFGIMFGDLGQGLVLMLVGWLASKKFGLRLGDIGVRIGISSAIFGLAYGSFFGDEEILTPFFTEILHMNGKPIEVLDANFTMTLLLATVALGAVLIMISMAINVMTRVRNHDLGEALFSQNGLAGFVFYTAIMVGLALQMLMGISVFNPVYIVLLIVLPLILIFLKEPLTHKLAHEDMFPEGVGGFVVESIFELLEVCLTFVANTMSFLRIGGFVLSHAGMMLVVYVLADMVGTTFSPLVIVLGNIFVMCLEGMIVGIQVLRLEFYEMFSRYFDGGGTEFKSLKVEE</sequence>
<feature type="transmembrane region" description="Helical" evidence="8">
    <location>
        <begin position="590"/>
        <end position="616"/>
    </location>
</feature>
<protein>
    <submittedName>
        <fullName evidence="9">V-type ATP synthase subunit I</fullName>
    </submittedName>
</protein>
<evidence type="ECO:0000256" key="4">
    <source>
        <dbReference type="ARBA" id="ARBA00022692"/>
    </source>
</evidence>
<dbReference type="AlphaFoldDB" id="A0A9D1L082"/>
<feature type="transmembrane region" description="Helical" evidence="8">
    <location>
        <begin position="478"/>
        <end position="497"/>
    </location>
</feature>
<evidence type="ECO:0000313" key="10">
    <source>
        <dbReference type="Proteomes" id="UP000824175"/>
    </source>
</evidence>
<evidence type="ECO:0000256" key="3">
    <source>
        <dbReference type="ARBA" id="ARBA00022448"/>
    </source>
</evidence>
<dbReference type="PANTHER" id="PTHR11629">
    <property type="entry name" value="VACUOLAR PROTON ATPASES"/>
    <property type="match status" value="1"/>
</dbReference>
<comment type="subcellular location">
    <subcellularLocation>
        <location evidence="1">Membrane</location>
        <topology evidence="1">Multi-pass membrane protein</topology>
    </subcellularLocation>
</comment>
<feature type="transmembrane region" description="Helical" evidence="8">
    <location>
        <begin position="563"/>
        <end position="584"/>
    </location>
</feature>
<feature type="transmembrane region" description="Helical" evidence="8">
    <location>
        <begin position="388"/>
        <end position="407"/>
    </location>
</feature>
<accession>A0A9D1L082</accession>
<gene>
    <name evidence="9" type="ORF">IAD15_00780</name>
</gene>
<evidence type="ECO:0000256" key="6">
    <source>
        <dbReference type="ARBA" id="ARBA00023065"/>
    </source>
</evidence>
<keyword evidence="6" id="KW-0406">Ion transport</keyword>
<name>A0A9D1L082_9FIRM</name>
<comment type="similarity">
    <text evidence="2">Belongs to the V-ATPase 116 kDa subunit family.</text>
</comment>
<dbReference type="Proteomes" id="UP000824175">
    <property type="component" value="Unassembled WGS sequence"/>
</dbReference>
<dbReference type="GO" id="GO:0007035">
    <property type="term" value="P:vacuolar acidification"/>
    <property type="evidence" value="ECO:0007669"/>
    <property type="project" value="TreeGrafter"/>
</dbReference>
<feature type="transmembrane region" description="Helical" evidence="8">
    <location>
        <begin position="353"/>
        <end position="376"/>
    </location>
</feature>
<dbReference type="PANTHER" id="PTHR11629:SF63">
    <property type="entry name" value="V-TYPE PROTON ATPASE SUBUNIT A"/>
    <property type="match status" value="1"/>
</dbReference>
<reference evidence="9" key="2">
    <citation type="journal article" date="2021" name="PeerJ">
        <title>Extensive microbial diversity within the chicken gut microbiome revealed by metagenomics and culture.</title>
        <authorList>
            <person name="Gilroy R."/>
            <person name="Ravi A."/>
            <person name="Getino M."/>
            <person name="Pursley I."/>
            <person name="Horton D.L."/>
            <person name="Alikhan N.F."/>
            <person name="Baker D."/>
            <person name="Gharbi K."/>
            <person name="Hall N."/>
            <person name="Watson M."/>
            <person name="Adriaenssens E.M."/>
            <person name="Foster-Nyarko E."/>
            <person name="Jarju S."/>
            <person name="Secka A."/>
            <person name="Antonio M."/>
            <person name="Oren A."/>
            <person name="Chaudhuri R.R."/>
            <person name="La Ragione R."/>
            <person name="Hildebrand F."/>
            <person name="Pallen M.J."/>
        </authorList>
    </citation>
    <scope>NUCLEOTIDE SEQUENCE</scope>
    <source>
        <strain evidence="9">CHK195-11698</strain>
    </source>
</reference>
<comment type="caution">
    <text evidence="9">The sequence shown here is derived from an EMBL/GenBank/DDBJ whole genome shotgun (WGS) entry which is preliminary data.</text>
</comment>
<evidence type="ECO:0000256" key="1">
    <source>
        <dbReference type="ARBA" id="ARBA00004141"/>
    </source>
</evidence>
<evidence type="ECO:0000313" key="9">
    <source>
        <dbReference type="EMBL" id="HIU12597.1"/>
    </source>
</evidence>
<evidence type="ECO:0000256" key="7">
    <source>
        <dbReference type="ARBA" id="ARBA00023136"/>
    </source>
</evidence>
<organism evidence="9 10">
    <name type="scientific">Candidatus Fimiplasma intestinipullorum</name>
    <dbReference type="NCBI Taxonomy" id="2840825"/>
    <lineage>
        <taxon>Bacteria</taxon>
        <taxon>Bacillati</taxon>
        <taxon>Bacillota</taxon>
        <taxon>Clostridia</taxon>
        <taxon>Eubacteriales</taxon>
        <taxon>Candidatus Fimiplasma</taxon>
    </lineage>
</organism>
<dbReference type="GO" id="GO:0051117">
    <property type="term" value="F:ATPase binding"/>
    <property type="evidence" value="ECO:0007669"/>
    <property type="project" value="TreeGrafter"/>
</dbReference>
<keyword evidence="4 8" id="KW-0812">Transmembrane</keyword>
<keyword evidence="5 8" id="KW-1133">Transmembrane helix</keyword>
<dbReference type="GO" id="GO:0033179">
    <property type="term" value="C:proton-transporting V-type ATPase, V0 domain"/>
    <property type="evidence" value="ECO:0007669"/>
    <property type="project" value="InterPro"/>
</dbReference>
<feature type="transmembrane region" description="Helical" evidence="8">
    <location>
        <begin position="435"/>
        <end position="457"/>
    </location>
</feature>
<dbReference type="EMBL" id="DVMJ01000006">
    <property type="protein sequence ID" value="HIU12597.1"/>
    <property type="molecule type" value="Genomic_DNA"/>
</dbReference>
<dbReference type="GO" id="GO:0046961">
    <property type="term" value="F:proton-transporting ATPase activity, rotational mechanism"/>
    <property type="evidence" value="ECO:0007669"/>
    <property type="project" value="InterPro"/>
</dbReference>
<keyword evidence="7 8" id="KW-0472">Membrane</keyword>
<reference evidence="9" key="1">
    <citation type="submission" date="2020-10" db="EMBL/GenBank/DDBJ databases">
        <authorList>
            <person name="Gilroy R."/>
        </authorList>
    </citation>
    <scope>NUCLEOTIDE SEQUENCE</scope>
    <source>
        <strain evidence="9">CHK195-11698</strain>
    </source>
</reference>